<dbReference type="EMBL" id="CP001819">
    <property type="protein sequence ID" value="ACZ23138.1"/>
    <property type="molecule type" value="Genomic_DNA"/>
</dbReference>
<evidence type="ECO:0000256" key="1">
    <source>
        <dbReference type="SAM" id="Phobius"/>
    </source>
</evidence>
<protein>
    <recommendedName>
        <fullName evidence="4">FAR-17a/AIG1-like protein</fullName>
    </recommendedName>
</protein>
<keyword evidence="1" id="KW-0812">Transmembrane</keyword>
<dbReference type="Proteomes" id="UP000000322">
    <property type="component" value="Chromosome"/>
</dbReference>
<dbReference type="eggNOG" id="COG2141">
    <property type="taxonomic scope" value="Bacteria"/>
</dbReference>
<dbReference type="STRING" id="446469.Sked_32420"/>
<accession>D1BDD4</accession>
<dbReference type="InterPro" id="IPR049713">
    <property type="entry name" value="Pr6Pr-like"/>
</dbReference>
<feature type="transmembrane region" description="Helical" evidence="1">
    <location>
        <begin position="140"/>
        <end position="163"/>
    </location>
</feature>
<organism evidence="2 3">
    <name type="scientific">Sanguibacter keddieii (strain ATCC 51767 / DSM 10542 / NCFB 3025 / ST-74)</name>
    <dbReference type="NCBI Taxonomy" id="446469"/>
    <lineage>
        <taxon>Bacteria</taxon>
        <taxon>Bacillati</taxon>
        <taxon>Actinomycetota</taxon>
        <taxon>Actinomycetes</taxon>
        <taxon>Micrococcales</taxon>
        <taxon>Sanguibacteraceae</taxon>
        <taxon>Sanguibacter</taxon>
    </lineage>
</organism>
<feature type="transmembrane region" description="Helical" evidence="1">
    <location>
        <begin position="111"/>
        <end position="128"/>
    </location>
</feature>
<keyword evidence="3" id="KW-1185">Reference proteome</keyword>
<dbReference type="HOGENOM" id="CLU_077680_2_1_11"/>
<keyword evidence="1" id="KW-1133">Transmembrane helix</keyword>
<feature type="transmembrane region" description="Helical" evidence="1">
    <location>
        <begin position="175"/>
        <end position="199"/>
    </location>
</feature>
<dbReference type="AlphaFoldDB" id="D1BDD4"/>
<dbReference type="RefSeq" id="WP_012868206.1">
    <property type="nucleotide sequence ID" value="NC_013521.1"/>
</dbReference>
<reference evidence="2 3" key="1">
    <citation type="journal article" date="2009" name="Stand. Genomic Sci.">
        <title>Complete genome sequence of Sanguibacter keddieii type strain (ST-74).</title>
        <authorList>
            <person name="Ivanova N."/>
            <person name="Sikorski J."/>
            <person name="Sims D."/>
            <person name="Brettin T."/>
            <person name="Detter J.C."/>
            <person name="Han C."/>
            <person name="Lapidus A."/>
            <person name="Copeland A."/>
            <person name="Glavina Del Rio T."/>
            <person name="Nolan M."/>
            <person name="Chen F."/>
            <person name="Lucas S."/>
            <person name="Tice H."/>
            <person name="Cheng J.F."/>
            <person name="Bruce D."/>
            <person name="Goodwin L."/>
            <person name="Pitluck S."/>
            <person name="Pati A."/>
            <person name="Mavromatis K."/>
            <person name="Chen A."/>
            <person name="Palaniappan K."/>
            <person name="D'haeseleer P."/>
            <person name="Chain P."/>
            <person name="Bristow J."/>
            <person name="Eisen J.A."/>
            <person name="Markowitz V."/>
            <person name="Hugenholtz P."/>
            <person name="Goker M."/>
            <person name="Pukall R."/>
            <person name="Klenk H.P."/>
            <person name="Kyrpides N.C."/>
        </authorList>
    </citation>
    <scope>NUCLEOTIDE SEQUENCE [LARGE SCALE GENOMIC DNA]</scope>
    <source>
        <strain evidence="3">ATCC 51767 / DSM 10542 / NCFB 3025 / ST-74</strain>
    </source>
</reference>
<evidence type="ECO:0000313" key="2">
    <source>
        <dbReference type="EMBL" id="ACZ23138.1"/>
    </source>
</evidence>
<dbReference type="KEGG" id="ske:Sked_32420"/>
<feature type="transmembrane region" description="Helical" evidence="1">
    <location>
        <begin position="79"/>
        <end position="99"/>
    </location>
</feature>
<keyword evidence="1" id="KW-0472">Membrane</keyword>
<name>D1BDD4_SANKS</name>
<sequence length="221" mass="23690">MNAPRAWHAVTALAAGTGVLMEVVVALLDGPGPAGSMLERLVRLFSYFTVLSNVLVCVVAVLLVIAPARDGRLFRVARLDALLCIAVTGIVYNTVLTGLVELSAAGAVSNFLLHVLTPVLVVVGWLLFGPRPRIDRRTIWWSAVPPLAWIAYTFVRGAIVDWYPYPFLDVGANGYLASLVSTALVAVVFLALAFGAGWLDQRMKLGADSPSRRQGPPDPGR</sequence>
<gene>
    <name evidence="2" type="ordered locus">Sked_32420</name>
</gene>
<evidence type="ECO:0000313" key="3">
    <source>
        <dbReference type="Proteomes" id="UP000000322"/>
    </source>
</evidence>
<dbReference type="OrthoDB" id="9809977at2"/>
<evidence type="ECO:0008006" key="4">
    <source>
        <dbReference type="Google" id="ProtNLM"/>
    </source>
</evidence>
<feature type="transmembrane region" description="Helical" evidence="1">
    <location>
        <begin position="44"/>
        <end position="67"/>
    </location>
</feature>
<proteinExistence type="predicted"/>
<dbReference type="NCBIfam" id="NF038065">
    <property type="entry name" value="Pr6Pr"/>
    <property type="match status" value="1"/>
</dbReference>